<feature type="compositionally biased region" description="Low complexity" evidence="1">
    <location>
        <begin position="178"/>
        <end position="188"/>
    </location>
</feature>
<protein>
    <submittedName>
        <fullName evidence="4">TadE/TadG family type IV pilus assembly protein</fullName>
    </submittedName>
</protein>
<sequence>MRRLRTDERGSISPFVIIVSLVILLLAGLVIDGGRQLNAHGRAIAYAEEAARAGAQEVDVTDPRLDLVPSLALRAAREYCDNAMSNDPQLVRCVPHITAVDGSAGTFHGVSVSTKVESKAILLSMIGRSTLTSGGQALARPISGISGPDTGKLATMPPPSVAPPSAGPVPTAPPSPPEISISPCTTQTPKPPKPSKPSKTKGPKPPKHTKKPTPTPTPTDKPCVTPGIGQ</sequence>
<feature type="transmembrane region" description="Helical" evidence="2">
    <location>
        <begin position="12"/>
        <end position="31"/>
    </location>
</feature>
<proteinExistence type="predicted"/>
<feature type="compositionally biased region" description="Basic residues" evidence="1">
    <location>
        <begin position="196"/>
        <end position="211"/>
    </location>
</feature>
<keyword evidence="2" id="KW-1133">Transmembrane helix</keyword>
<comment type="caution">
    <text evidence="4">The sequence shown here is derived from an EMBL/GenBank/DDBJ whole genome shotgun (WGS) entry which is preliminary data.</text>
</comment>
<organism evidence="4 5">
    <name type="scientific">Nocardioides eburneus</name>
    <dbReference type="NCBI Taxonomy" id="3231482"/>
    <lineage>
        <taxon>Bacteria</taxon>
        <taxon>Bacillati</taxon>
        <taxon>Actinomycetota</taxon>
        <taxon>Actinomycetes</taxon>
        <taxon>Propionibacteriales</taxon>
        <taxon>Nocardioidaceae</taxon>
        <taxon>Nocardioides</taxon>
    </lineage>
</organism>
<evidence type="ECO:0000256" key="2">
    <source>
        <dbReference type="SAM" id="Phobius"/>
    </source>
</evidence>
<keyword evidence="2" id="KW-0812">Transmembrane</keyword>
<accession>A0ABV3T2W6</accession>
<feature type="compositionally biased region" description="Pro residues" evidence="1">
    <location>
        <begin position="156"/>
        <end position="177"/>
    </location>
</feature>
<dbReference type="Proteomes" id="UP001556631">
    <property type="component" value="Unassembled WGS sequence"/>
</dbReference>
<evidence type="ECO:0000313" key="5">
    <source>
        <dbReference type="Proteomes" id="UP001556631"/>
    </source>
</evidence>
<reference evidence="4 5" key="1">
    <citation type="submission" date="2024-07" db="EMBL/GenBank/DDBJ databases">
        <authorList>
            <person name="Lee S."/>
            <person name="Kang M."/>
        </authorList>
    </citation>
    <scope>NUCLEOTIDE SEQUENCE [LARGE SCALE GENOMIC DNA]</scope>
    <source>
        <strain evidence="4 5">DS6</strain>
    </source>
</reference>
<evidence type="ECO:0000259" key="3">
    <source>
        <dbReference type="Pfam" id="PF13400"/>
    </source>
</evidence>
<keyword evidence="2" id="KW-0472">Membrane</keyword>
<gene>
    <name evidence="4" type="ORF">AB3X52_13245</name>
</gene>
<dbReference type="InterPro" id="IPR028087">
    <property type="entry name" value="Tad_N"/>
</dbReference>
<keyword evidence="5" id="KW-1185">Reference proteome</keyword>
<dbReference type="RefSeq" id="WP_367994561.1">
    <property type="nucleotide sequence ID" value="NZ_JBFPJR010000023.1"/>
</dbReference>
<dbReference type="EMBL" id="JBFPJR010000023">
    <property type="protein sequence ID" value="MEX0428590.1"/>
    <property type="molecule type" value="Genomic_DNA"/>
</dbReference>
<evidence type="ECO:0000256" key="1">
    <source>
        <dbReference type="SAM" id="MobiDB-lite"/>
    </source>
</evidence>
<dbReference type="Pfam" id="PF13400">
    <property type="entry name" value="Tad"/>
    <property type="match status" value="1"/>
</dbReference>
<evidence type="ECO:0000313" key="4">
    <source>
        <dbReference type="EMBL" id="MEX0428590.1"/>
    </source>
</evidence>
<feature type="domain" description="Putative Flp pilus-assembly TadG-like N-terminal" evidence="3">
    <location>
        <begin position="10"/>
        <end position="56"/>
    </location>
</feature>
<name>A0ABV3T2W6_9ACTN</name>
<feature type="region of interest" description="Disordered" evidence="1">
    <location>
        <begin position="132"/>
        <end position="230"/>
    </location>
</feature>
<feature type="compositionally biased region" description="Low complexity" evidence="1">
    <location>
        <begin position="220"/>
        <end position="230"/>
    </location>
</feature>